<feature type="binding site" evidence="1">
    <location>
        <position position="231"/>
    </location>
    <ligand>
        <name>dUMP</name>
        <dbReference type="ChEBI" id="CHEBI:246422"/>
        <note>ligand shared between dimeric partners</note>
    </ligand>
</feature>
<dbReference type="GO" id="GO:0006235">
    <property type="term" value="P:dTTP biosynthetic process"/>
    <property type="evidence" value="ECO:0007669"/>
    <property type="project" value="UniProtKB-UniRule"/>
</dbReference>
<keyword evidence="1" id="KW-0489">Methyltransferase</keyword>
<dbReference type="PANTHER" id="PTHR34934:SF1">
    <property type="entry name" value="FLAVIN-DEPENDENT THYMIDYLATE SYNTHASE"/>
    <property type="match status" value="1"/>
</dbReference>
<keyword evidence="1" id="KW-0545">Nucleotide biosynthesis</keyword>
<dbReference type="SUPFAM" id="SSF69796">
    <property type="entry name" value="Thymidylate synthase-complementing protein Thy1"/>
    <property type="match status" value="1"/>
</dbReference>
<sequence>METKLRVKLISHTMNPELVIATAGKLCYSPSNIDDLMEKQTPESIERFVNMITSIGHGSVLEHTSFTFAIEGVSRSLTHQLVRHRIASYSQQSQRYVKETQFEYVIPQDIKNNPILEQSYKNHMEDSQRLYDDIVDKLIYDYVYNEEMYGKLIDIQLKKCSIDKDEFEVWKEEHKSCENFVESLRTSYKKLCSTLEKKAIENARYIFPNACETKIICTMNLRSLINFCHHRCCRRAQEEINKLAWAMVDEVEKVSTLFAKTLGASCQFGPCPEGTMCCMMPYEKKNK</sequence>
<dbReference type="PROSITE" id="PS51331">
    <property type="entry name" value="THYX"/>
    <property type="match status" value="1"/>
</dbReference>
<feature type="binding site" evidence="1">
    <location>
        <position position="226"/>
    </location>
    <ligand>
        <name>FAD</name>
        <dbReference type="ChEBI" id="CHEBI:57692"/>
        <note>ligand shared between neighboring subunits</note>
    </ligand>
</feature>
<dbReference type="EMBL" id="JWHR01000057">
    <property type="protein sequence ID" value="KHS58001.1"/>
    <property type="molecule type" value="Genomic_DNA"/>
</dbReference>
<feature type="binding site" evidence="1">
    <location>
        <begin position="220"/>
        <end position="222"/>
    </location>
    <ligand>
        <name>FAD</name>
        <dbReference type="ChEBI" id="CHEBI:57692"/>
        <note>ligand shared between neighboring subunits</note>
    </ligand>
</feature>
<feature type="binding site" evidence="1">
    <location>
        <begin position="80"/>
        <end position="83"/>
    </location>
    <ligand>
        <name>dUMP</name>
        <dbReference type="ChEBI" id="CHEBI:246422"/>
        <note>ligand shared between dimeric partners</note>
    </ligand>
</feature>
<feature type="binding site" description="in other chain" evidence="1">
    <location>
        <begin position="91"/>
        <end position="95"/>
    </location>
    <ligand>
        <name>dUMP</name>
        <dbReference type="ChEBI" id="CHEBI:246422"/>
        <note>ligand shared between dimeric partners</note>
    </ligand>
</feature>
<dbReference type="Pfam" id="PF02511">
    <property type="entry name" value="Thy1"/>
    <property type="match status" value="1"/>
</dbReference>
<comment type="catalytic activity">
    <reaction evidence="1">
        <text>dUMP + (6R)-5,10-methylene-5,6,7,8-tetrahydrofolate + NADPH + H(+) = dTMP + (6S)-5,6,7,8-tetrahydrofolate + NADP(+)</text>
        <dbReference type="Rhea" id="RHEA:29043"/>
        <dbReference type="ChEBI" id="CHEBI:15378"/>
        <dbReference type="ChEBI" id="CHEBI:15636"/>
        <dbReference type="ChEBI" id="CHEBI:57453"/>
        <dbReference type="ChEBI" id="CHEBI:57783"/>
        <dbReference type="ChEBI" id="CHEBI:58349"/>
        <dbReference type="ChEBI" id="CHEBI:63528"/>
        <dbReference type="ChEBI" id="CHEBI:246422"/>
        <dbReference type="EC" id="2.1.1.148"/>
    </reaction>
</comment>
<dbReference type="PANTHER" id="PTHR34934">
    <property type="entry name" value="FLAVIN-DEPENDENT THYMIDYLATE SYNTHASE"/>
    <property type="match status" value="1"/>
</dbReference>
<dbReference type="GO" id="GO:0006231">
    <property type="term" value="P:dTMP biosynthetic process"/>
    <property type="evidence" value="ECO:0007669"/>
    <property type="project" value="UniProtKB-UniRule"/>
</dbReference>
<dbReference type="GO" id="GO:0004799">
    <property type="term" value="F:thymidylate synthase activity"/>
    <property type="evidence" value="ECO:0007669"/>
    <property type="project" value="TreeGrafter"/>
</dbReference>
<comment type="similarity">
    <text evidence="1">Belongs to the thymidylate synthase ThyX family.</text>
</comment>
<comment type="pathway">
    <text evidence="1">Pyrimidine metabolism; dTTP biosynthesis.</text>
</comment>
<dbReference type="GO" id="GO:0032259">
    <property type="term" value="P:methylation"/>
    <property type="evidence" value="ECO:0007669"/>
    <property type="project" value="UniProtKB-KW"/>
</dbReference>
<comment type="function">
    <text evidence="1">Catalyzes the reductive methylation of 2'-deoxyuridine-5'-monophosphate (dUMP) to 2'-deoxythymidine-5'-monophosphate (dTMP) while utilizing 5,10-methylenetetrahydrofolate (mTHF) as the methyl donor, and NADPH and FADH(2) as the reductant.</text>
</comment>
<evidence type="ECO:0000256" key="1">
    <source>
        <dbReference type="HAMAP-Rule" id="MF_01408"/>
    </source>
</evidence>
<name>A0A0B3VMI7_9FIRM</name>
<dbReference type="HAMAP" id="MF_01408">
    <property type="entry name" value="ThyX"/>
    <property type="match status" value="1"/>
</dbReference>
<dbReference type="Gene3D" id="3.30.1360.170">
    <property type="match status" value="1"/>
</dbReference>
<accession>A0A0B3VMI7</accession>
<dbReference type="RefSeq" id="WP_039678822.1">
    <property type="nucleotide sequence ID" value="NZ_JAWGXO010000008.1"/>
</dbReference>
<keyword evidence="1" id="KW-0521">NADP</keyword>
<organism evidence="2 3">
    <name type="scientific">Terrisporobacter othiniensis</name>
    <dbReference type="NCBI Taxonomy" id="1577792"/>
    <lineage>
        <taxon>Bacteria</taxon>
        <taxon>Bacillati</taxon>
        <taxon>Bacillota</taxon>
        <taxon>Clostridia</taxon>
        <taxon>Peptostreptococcales</taxon>
        <taxon>Peptostreptococcaceae</taxon>
        <taxon>Terrisporobacter</taxon>
    </lineage>
</organism>
<evidence type="ECO:0000313" key="2">
    <source>
        <dbReference type="EMBL" id="KHS58001.1"/>
    </source>
</evidence>
<feature type="active site" description="Involved in ionization of N3 of dUMP, leading to its activation" evidence="1">
    <location>
        <position position="231"/>
    </location>
</feature>
<dbReference type="AlphaFoldDB" id="A0A0B3VMI7"/>
<dbReference type="InterPro" id="IPR003669">
    <property type="entry name" value="Thymidylate_synthase_ThyX"/>
</dbReference>
<dbReference type="EC" id="2.1.1.148" evidence="1"/>
<dbReference type="GO" id="GO:0050797">
    <property type="term" value="F:thymidylate synthase (FAD) activity"/>
    <property type="evidence" value="ECO:0007669"/>
    <property type="project" value="UniProtKB-UniRule"/>
</dbReference>
<keyword evidence="1" id="KW-0808">Transferase</keyword>
<keyword evidence="3" id="KW-1185">Reference proteome</keyword>
<proteinExistence type="inferred from homology"/>
<evidence type="ECO:0000313" key="3">
    <source>
        <dbReference type="Proteomes" id="UP000031189"/>
    </source>
</evidence>
<feature type="binding site" evidence="1">
    <location>
        <begin position="83"/>
        <end position="85"/>
    </location>
    <ligand>
        <name>FAD</name>
        <dbReference type="ChEBI" id="CHEBI:57692"/>
        <note>ligand shared between neighboring subunits</note>
    </ligand>
</feature>
<dbReference type="STRING" id="1577792.QX51_05085"/>
<reference evidence="2 3" key="1">
    <citation type="submission" date="2014-12" db="EMBL/GenBank/DDBJ databases">
        <title>Draft genome sequence of Terrisporobacter sp. 08-306576, isolated from the blood culture of a bacteremia patient.</title>
        <authorList>
            <person name="Lund L.C."/>
            <person name="Sydenham T.V."/>
            <person name="Hogh S.V."/>
            <person name="Skov M.N."/>
            <person name="Kemp M."/>
            <person name="Justesen U.S."/>
        </authorList>
    </citation>
    <scope>NUCLEOTIDE SEQUENCE [LARGE SCALE GENOMIC DNA]</scope>
    <source>
        <strain evidence="2 3">08-306576</strain>
    </source>
</reference>
<dbReference type="UniPathway" id="UPA00575"/>
<keyword evidence="1" id="KW-0274">FAD</keyword>
<dbReference type="NCBIfam" id="TIGR02170">
    <property type="entry name" value="thyX"/>
    <property type="match status" value="1"/>
</dbReference>
<comment type="subunit">
    <text evidence="1">Homotetramer.</text>
</comment>
<dbReference type="CDD" id="cd20175">
    <property type="entry name" value="ThyX"/>
    <property type="match status" value="1"/>
</dbReference>
<protein>
    <recommendedName>
        <fullName evidence="1">Flavin-dependent thymidylate synthase</fullName>
        <shortName evidence="1">FDTS</shortName>
        <ecNumber evidence="1">2.1.1.148</ecNumber>
    </recommendedName>
    <alternativeName>
        <fullName evidence="1">FAD-dependent thymidylate synthase</fullName>
    </alternativeName>
    <alternativeName>
        <fullName evidence="1">Thymidylate synthase ThyX</fullName>
        <shortName evidence="1">TS</shortName>
        <shortName evidence="1">TSase</shortName>
    </alternativeName>
</protein>
<gene>
    <name evidence="1" type="primary">thyX</name>
    <name evidence="2" type="ORF">QX51_05085</name>
</gene>
<feature type="binding site" description="in other chain" evidence="1">
    <location>
        <position position="204"/>
    </location>
    <ligand>
        <name>dUMP</name>
        <dbReference type="ChEBI" id="CHEBI:246422"/>
        <note>ligand shared between dimeric partners</note>
    </ligand>
</feature>
<feature type="binding site" evidence="1">
    <location>
        <position position="59"/>
    </location>
    <ligand>
        <name>FAD</name>
        <dbReference type="ChEBI" id="CHEBI:57692"/>
        <note>ligand shared between neighboring subunits</note>
    </ligand>
</feature>
<feature type="binding site" evidence="1">
    <location>
        <position position="91"/>
    </location>
    <ligand>
        <name>FAD</name>
        <dbReference type="ChEBI" id="CHEBI:57692"/>
        <note>ligand shared between neighboring subunits</note>
    </ligand>
</feature>
<dbReference type="InterPro" id="IPR036098">
    <property type="entry name" value="Thymidylate_synthase_ThyX_sf"/>
</dbReference>
<comment type="caution">
    <text evidence="2">The sequence shown here is derived from an EMBL/GenBank/DDBJ whole genome shotgun (WGS) entry which is preliminary data.</text>
</comment>
<dbReference type="GO" id="GO:0050660">
    <property type="term" value="F:flavin adenine dinucleotide binding"/>
    <property type="evidence" value="ECO:0007669"/>
    <property type="project" value="UniProtKB-UniRule"/>
</dbReference>
<keyword evidence="1" id="KW-0285">Flavoprotein</keyword>
<dbReference type="Proteomes" id="UP000031189">
    <property type="component" value="Unassembled WGS sequence"/>
</dbReference>
<dbReference type="OrthoDB" id="9780625at2"/>
<comment type="cofactor">
    <cofactor evidence="1">
        <name>FAD</name>
        <dbReference type="ChEBI" id="CHEBI:57692"/>
    </cofactor>
    <text evidence="1">Binds 4 FAD per tetramer. Each FAD binding site is formed by three monomers.</text>
</comment>
<dbReference type="GO" id="GO:0070402">
    <property type="term" value="F:NADPH binding"/>
    <property type="evidence" value="ECO:0007669"/>
    <property type="project" value="TreeGrafter"/>
</dbReference>